<gene>
    <name evidence="7" type="ORF">PHET_03413</name>
</gene>
<dbReference type="Gene3D" id="2.30.42.10">
    <property type="match status" value="1"/>
</dbReference>
<dbReference type="AlphaFoldDB" id="A0A8J4SRD3"/>
<dbReference type="InterPro" id="IPR021922">
    <property type="entry name" value="Par3/HAL_N"/>
</dbReference>
<keyword evidence="8" id="KW-1185">Reference proteome</keyword>
<dbReference type="InterPro" id="IPR052213">
    <property type="entry name" value="PAR3"/>
</dbReference>
<dbReference type="InterPro" id="IPR036034">
    <property type="entry name" value="PDZ_sf"/>
</dbReference>
<keyword evidence="4" id="KW-0131">Cell cycle</keyword>
<reference evidence="7" key="1">
    <citation type="submission" date="2019-05" db="EMBL/GenBank/DDBJ databases">
        <title>Annotation for the trematode Paragonimus heterotremus.</title>
        <authorList>
            <person name="Choi Y.-J."/>
        </authorList>
    </citation>
    <scope>NUCLEOTIDE SEQUENCE</scope>
    <source>
        <strain evidence="7">LC</strain>
    </source>
</reference>
<dbReference type="Pfam" id="PF12053">
    <property type="entry name" value="Par3_HAL_N_term"/>
    <property type="match status" value="1"/>
</dbReference>
<dbReference type="CDD" id="cd00136">
    <property type="entry name" value="PDZ_canonical"/>
    <property type="match status" value="1"/>
</dbReference>
<dbReference type="GO" id="GO:0007155">
    <property type="term" value="P:cell adhesion"/>
    <property type="evidence" value="ECO:0007669"/>
    <property type="project" value="TreeGrafter"/>
</dbReference>
<keyword evidence="2" id="KW-0132">Cell division</keyword>
<dbReference type="PANTHER" id="PTHR16484:SF17">
    <property type="entry name" value="BAZOOKA, ISOFORM B"/>
    <property type="match status" value="1"/>
</dbReference>
<sequence>MMKLTVCFGDSKVVVPCGDGVLTIRELALNALRRARHTFPKLDVRDRIVVHNVTIARDGGILDWDDLVRDVLDDRELVTAHYSIATLADSPVCAEVDRSNLPRNDQLFRHLCTPLVIDLCSDSGTSATSAHSVIQSNEASGSGESGASVGGGGTCLADCPPASHSNHRCLHSLRVAVGDEGNHSSGSSLSLNMSTGSFSGATQGVNARTWRLVDTIGQTTTKPDLSIEQPRIIQSNSLNSHSGMNEIARLYQVPSQKNIQGGCESSTVVAAVVDRQKTSSSDHHPWLHSANHADSPIWHQVFSPTTLDNITATLCRRRDCIDMNWDTDEEEEEEEEEEKEDENRTNAFMGCGELPSTLLYGELHQDIHLAARSECTENTISNRWNRHQATQTAFPSFSDPIDVHLPETVSCVCLPITNTNPGCPVFVPTSSLSLTHNTWPLPPLPVSHPKDIISTTANSNYASVDGDCVDVPLHSSPQSTSVNDKQSMFSLRTTSCGDTVSSVGPPISTTNTTPITLTVDELKASTDLESPVISPLSTFGQHDLFDSLLHREPLSSMFPMPLSTKLTVMNRPLFCGLTVPPIMEEEEEVSVDYDQSLLTTSMQQTTLDRSSPSAVHPVLMTPVEPVEEDYPLLRPDYTVSQERVEIESSEATMYGSSVLNSGSATKRTDLSSPSFQPALSDGPVSGHRSKRGLSVPAVLSWLESTEAANAMDPLRVTVASDNGGSSASFGPSIPVSQESTDEECRSAQRSLVDSKRSLEHILPGTVRVRLRNTKRGENLGIQIKPVFISPINLSREGPVQSSTENRIESGLEVHHVMPDGRVAREGCLSVGDRILRINNVSLTGVPFENLVF</sequence>
<feature type="domain" description="PDZ" evidence="6">
    <location>
        <begin position="767"/>
        <end position="852"/>
    </location>
</feature>
<evidence type="ECO:0000313" key="8">
    <source>
        <dbReference type="Proteomes" id="UP000748531"/>
    </source>
</evidence>
<dbReference type="GO" id="GO:0005938">
    <property type="term" value="C:cell cortex"/>
    <property type="evidence" value="ECO:0007669"/>
    <property type="project" value="TreeGrafter"/>
</dbReference>
<proteinExistence type="inferred from homology"/>
<name>A0A8J4SRD3_9TREM</name>
<dbReference type="GO" id="GO:0030010">
    <property type="term" value="P:establishment of cell polarity"/>
    <property type="evidence" value="ECO:0007669"/>
    <property type="project" value="TreeGrafter"/>
</dbReference>
<feature type="region of interest" description="Disordered" evidence="5">
    <location>
        <begin position="657"/>
        <end position="690"/>
    </location>
</feature>
<evidence type="ECO:0000313" key="7">
    <source>
        <dbReference type="EMBL" id="KAF5403337.1"/>
    </source>
</evidence>
<protein>
    <recommendedName>
        <fullName evidence="6">PDZ domain-containing protein</fullName>
    </recommendedName>
</protein>
<dbReference type="GO" id="GO:0016324">
    <property type="term" value="C:apical plasma membrane"/>
    <property type="evidence" value="ECO:0007669"/>
    <property type="project" value="TreeGrafter"/>
</dbReference>
<dbReference type="InterPro" id="IPR001478">
    <property type="entry name" value="PDZ"/>
</dbReference>
<evidence type="ECO:0000256" key="3">
    <source>
        <dbReference type="ARBA" id="ARBA00022737"/>
    </source>
</evidence>
<organism evidence="7 8">
    <name type="scientific">Paragonimus heterotremus</name>
    <dbReference type="NCBI Taxonomy" id="100268"/>
    <lineage>
        <taxon>Eukaryota</taxon>
        <taxon>Metazoa</taxon>
        <taxon>Spiralia</taxon>
        <taxon>Lophotrochozoa</taxon>
        <taxon>Platyhelminthes</taxon>
        <taxon>Trematoda</taxon>
        <taxon>Digenea</taxon>
        <taxon>Plagiorchiida</taxon>
        <taxon>Troglotremata</taxon>
        <taxon>Troglotrematidae</taxon>
        <taxon>Paragonimus</taxon>
    </lineage>
</organism>
<keyword evidence="3" id="KW-0677">Repeat</keyword>
<dbReference type="Pfam" id="PF00595">
    <property type="entry name" value="PDZ"/>
    <property type="match status" value="1"/>
</dbReference>
<dbReference type="GO" id="GO:0043296">
    <property type="term" value="C:apical junction complex"/>
    <property type="evidence" value="ECO:0007669"/>
    <property type="project" value="TreeGrafter"/>
</dbReference>
<dbReference type="Gene3D" id="3.10.20.90">
    <property type="entry name" value="Phosphatidylinositol 3-kinase Catalytic Subunit, Chain A, domain 1"/>
    <property type="match status" value="1"/>
</dbReference>
<evidence type="ECO:0000259" key="6">
    <source>
        <dbReference type="PROSITE" id="PS50106"/>
    </source>
</evidence>
<dbReference type="GO" id="GO:0008104">
    <property type="term" value="P:intracellular protein localization"/>
    <property type="evidence" value="ECO:0007669"/>
    <property type="project" value="TreeGrafter"/>
</dbReference>
<evidence type="ECO:0000256" key="4">
    <source>
        <dbReference type="ARBA" id="ARBA00023306"/>
    </source>
</evidence>
<comment type="caution">
    <text evidence="7">The sequence shown here is derived from an EMBL/GenBank/DDBJ whole genome shotgun (WGS) entry which is preliminary data.</text>
</comment>
<dbReference type="GO" id="GO:0045197">
    <property type="term" value="P:establishment or maintenance of epithelial cell apical/basal polarity"/>
    <property type="evidence" value="ECO:0007669"/>
    <property type="project" value="TreeGrafter"/>
</dbReference>
<evidence type="ECO:0000256" key="2">
    <source>
        <dbReference type="ARBA" id="ARBA00022618"/>
    </source>
</evidence>
<dbReference type="GO" id="GO:0035091">
    <property type="term" value="F:phosphatidylinositol binding"/>
    <property type="evidence" value="ECO:0007669"/>
    <property type="project" value="TreeGrafter"/>
</dbReference>
<comment type="similarity">
    <text evidence="1">Belongs to the PAR3 family.</text>
</comment>
<evidence type="ECO:0000256" key="5">
    <source>
        <dbReference type="SAM" id="MobiDB-lite"/>
    </source>
</evidence>
<dbReference type="GO" id="GO:0051660">
    <property type="term" value="P:establishment of centrosome localization"/>
    <property type="evidence" value="ECO:0007669"/>
    <property type="project" value="TreeGrafter"/>
</dbReference>
<dbReference type="PROSITE" id="PS50106">
    <property type="entry name" value="PDZ"/>
    <property type="match status" value="1"/>
</dbReference>
<dbReference type="PANTHER" id="PTHR16484">
    <property type="entry name" value="PARTITIONING DEFECTIVE 3 RELATED"/>
    <property type="match status" value="1"/>
</dbReference>
<dbReference type="GO" id="GO:0000226">
    <property type="term" value="P:microtubule cytoskeleton organization"/>
    <property type="evidence" value="ECO:0007669"/>
    <property type="project" value="TreeGrafter"/>
</dbReference>
<evidence type="ECO:0000256" key="1">
    <source>
        <dbReference type="ARBA" id="ARBA00005358"/>
    </source>
</evidence>
<dbReference type="Proteomes" id="UP000748531">
    <property type="component" value="Unassembled WGS sequence"/>
</dbReference>
<dbReference type="GO" id="GO:0005912">
    <property type="term" value="C:adherens junction"/>
    <property type="evidence" value="ECO:0007669"/>
    <property type="project" value="TreeGrafter"/>
</dbReference>
<dbReference type="OrthoDB" id="6264899at2759"/>
<dbReference type="SUPFAM" id="SSF50156">
    <property type="entry name" value="PDZ domain-like"/>
    <property type="match status" value="1"/>
</dbReference>
<accession>A0A8J4SRD3</accession>
<dbReference type="EMBL" id="LUCH01001281">
    <property type="protein sequence ID" value="KAF5403337.1"/>
    <property type="molecule type" value="Genomic_DNA"/>
</dbReference>
<feature type="compositionally biased region" description="Polar residues" evidence="5">
    <location>
        <begin position="657"/>
        <end position="677"/>
    </location>
</feature>
<dbReference type="GO" id="GO:0051301">
    <property type="term" value="P:cell division"/>
    <property type="evidence" value="ECO:0007669"/>
    <property type="project" value="UniProtKB-KW"/>
</dbReference>